<keyword evidence="7" id="KW-0274">FAD</keyword>
<dbReference type="SUPFAM" id="SSF51905">
    <property type="entry name" value="FAD/NAD(P)-binding domain"/>
    <property type="match status" value="1"/>
</dbReference>
<dbReference type="InterPro" id="IPR003953">
    <property type="entry name" value="FAD-dep_OxRdtase_2_FAD-bd"/>
</dbReference>
<dbReference type="Gene3D" id="1.20.58.100">
    <property type="entry name" value="Fumarate reductase/succinate dehydrogenase flavoprotein-like, C-terminal domain"/>
    <property type="match status" value="1"/>
</dbReference>
<dbReference type="UniPathway" id="UPA00253">
    <property type="reaction ID" value="UER00326"/>
</dbReference>
<feature type="domain" description="FAD-dependent oxidoreductase 2 FAD-binding" evidence="10">
    <location>
        <begin position="2"/>
        <end position="363"/>
    </location>
</feature>
<keyword evidence="8 11" id="KW-0560">Oxidoreductase</keyword>
<accession>A0A840VQ21</accession>
<dbReference type="GO" id="GO:0034628">
    <property type="term" value="P:'de novo' NAD+ biosynthetic process from L-aspartate"/>
    <property type="evidence" value="ECO:0007669"/>
    <property type="project" value="TreeGrafter"/>
</dbReference>
<evidence type="ECO:0000313" key="12">
    <source>
        <dbReference type="Proteomes" id="UP000553706"/>
    </source>
</evidence>
<evidence type="ECO:0000256" key="4">
    <source>
        <dbReference type="ARBA" id="ARBA00012173"/>
    </source>
</evidence>
<comment type="cofactor">
    <cofactor evidence="1">
        <name>FAD</name>
        <dbReference type="ChEBI" id="CHEBI:57692"/>
    </cofactor>
</comment>
<comment type="caution">
    <text evidence="11">The sequence shown here is derived from an EMBL/GenBank/DDBJ whole genome shotgun (WGS) entry which is preliminary data.</text>
</comment>
<keyword evidence="12" id="KW-1185">Reference proteome</keyword>
<dbReference type="PANTHER" id="PTHR42716:SF2">
    <property type="entry name" value="L-ASPARTATE OXIDASE, CHLOROPLASTIC"/>
    <property type="match status" value="1"/>
</dbReference>
<evidence type="ECO:0000256" key="9">
    <source>
        <dbReference type="ARBA" id="ARBA00048305"/>
    </source>
</evidence>
<gene>
    <name evidence="11" type="ORF">HNP71_002480</name>
</gene>
<dbReference type="Gene3D" id="3.90.700.10">
    <property type="entry name" value="Succinate dehydrogenase/fumarate reductase flavoprotein, catalytic domain"/>
    <property type="match status" value="1"/>
</dbReference>
<dbReference type="RefSeq" id="WP_183267222.1">
    <property type="nucleotide sequence ID" value="NZ_JACHFJ010000013.1"/>
</dbReference>
<dbReference type="SUPFAM" id="SSF46977">
    <property type="entry name" value="Succinate dehydrogenase/fumarate reductase flavoprotein C-terminal domain"/>
    <property type="match status" value="1"/>
</dbReference>
<dbReference type="SUPFAM" id="SSF56425">
    <property type="entry name" value="Succinate dehydrogenase/fumarate reductase flavoprotein, catalytic domain"/>
    <property type="match status" value="1"/>
</dbReference>
<evidence type="ECO:0000259" key="10">
    <source>
        <dbReference type="Pfam" id="PF00890"/>
    </source>
</evidence>
<dbReference type="PANTHER" id="PTHR42716">
    <property type="entry name" value="L-ASPARTATE OXIDASE"/>
    <property type="match status" value="1"/>
</dbReference>
<dbReference type="EC" id="1.4.3.16" evidence="4"/>
<comment type="catalytic activity">
    <reaction evidence="9">
        <text>L-aspartate + O2 = iminosuccinate + H2O2</text>
        <dbReference type="Rhea" id="RHEA:25876"/>
        <dbReference type="ChEBI" id="CHEBI:15379"/>
        <dbReference type="ChEBI" id="CHEBI:16240"/>
        <dbReference type="ChEBI" id="CHEBI:29991"/>
        <dbReference type="ChEBI" id="CHEBI:77875"/>
        <dbReference type="EC" id="1.4.3.16"/>
    </reaction>
    <physiologicalReaction direction="left-to-right" evidence="9">
        <dbReference type="Rhea" id="RHEA:25877"/>
    </physiologicalReaction>
</comment>
<dbReference type="InterPro" id="IPR036188">
    <property type="entry name" value="FAD/NAD-bd_sf"/>
</dbReference>
<dbReference type="Pfam" id="PF00890">
    <property type="entry name" value="FAD_binding_2"/>
    <property type="match status" value="1"/>
</dbReference>
<evidence type="ECO:0000256" key="6">
    <source>
        <dbReference type="ARBA" id="ARBA00022642"/>
    </source>
</evidence>
<dbReference type="InterPro" id="IPR027477">
    <property type="entry name" value="Succ_DH/fumarate_Rdtase_cat_sf"/>
</dbReference>
<proteinExistence type="inferred from homology"/>
<dbReference type="PRINTS" id="PR00368">
    <property type="entry name" value="FADPNR"/>
</dbReference>
<sequence length="467" mass="47386">MIIIGGGVAGLMAALAAAPHPVTLLNAGELGVQAASGWAQGGMAVAIGGDDSVALHVADTLAAGAGLCDRAAVERIIGAGPAVVATLLRLGVRFDRDKSGALALGLEAAHARHRILHANGDATGAEILRALIERVRATTSITVLDATARHIFTDASGVTGVLATRGDETIALPADRVLLATGGIGGLFRYSTNPPGAIGQGLMLAMGAGAELRDLEFIQFHPTALDVPGSGSLKLISEAVRGEGARFIDETGAYFMRGNDLDPRDVVARAVFAHAQAGYEVYLDARGIGERFAARFPAIHAICARAGIDPATQPIPVRPAAHYHMGGVAVDAEGRTSVPGLFAAGEVACTGLHGANRLASNSLLEAAICGEAAGRVMAGMEAKPVRALPEITPPKPDAAPLQELMSAHLGVLRDAAGMSEAAEAFAAMAPANPAAALCLRIAQAALARETSVGAHARADATQIHKAA</sequence>
<dbReference type="NCBIfam" id="NF005701">
    <property type="entry name" value="PRK07512.1"/>
    <property type="match status" value="1"/>
</dbReference>
<organism evidence="11 12">
    <name type="scientific">Acidocella aromatica</name>
    <dbReference type="NCBI Taxonomy" id="1303579"/>
    <lineage>
        <taxon>Bacteria</taxon>
        <taxon>Pseudomonadati</taxon>
        <taxon>Pseudomonadota</taxon>
        <taxon>Alphaproteobacteria</taxon>
        <taxon>Acetobacterales</taxon>
        <taxon>Acidocellaceae</taxon>
        <taxon>Acidocella</taxon>
    </lineage>
</organism>
<evidence type="ECO:0000256" key="2">
    <source>
        <dbReference type="ARBA" id="ARBA00004950"/>
    </source>
</evidence>
<comment type="pathway">
    <text evidence="2">Cofactor biosynthesis; NAD(+) biosynthesis; iminoaspartate from L-aspartate (oxidase route): step 1/1.</text>
</comment>
<evidence type="ECO:0000256" key="3">
    <source>
        <dbReference type="ARBA" id="ARBA00008562"/>
    </source>
</evidence>
<dbReference type="InterPro" id="IPR005288">
    <property type="entry name" value="NadB"/>
</dbReference>
<evidence type="ECO:0000256" key="7">
    <source>
        <dbReference type="ARBA" id="ARBA00022827"/>
    </source>
</evidence>
<keyword evidence="6" id="KW-0662">Pyridine nucleotide biosynthesis</keyword>
<dbReference type="GO" id="GO:0008734">
    <property type="term" value="F:L-aspartate oxidase activity"/>
    <property type="evidence" value="ECO:0007669"/>
    <property type="project" value="UniProtKB-EC"/>
</dbReference>
<evidence type="ECO:0000313" key="11">
    <source>
        <dbReference type="EMBL" id="MBB5374209.1"/>
    </source>
</evidence>
<evidence type="ECO:0000256" key="5">
    <source>
        <dbReference type="ARBA" id="ARBA00022630"/>
    </source>
</evidence>
<dbReference type="Proteomes" id="UP000553706">
    <property type="component" value="Unassembled WGS sequence"/>
</dbReference>
<evidence type="ECO:0000256" key="1">
    <source>
        <dbReference type="ARBA" id="ARBA00001974"/>
    </source>
</evidence>
<dbReference type="InterPro" id="IPR037099">
    <property type="entry name" value="Fum_R/Succ_DH_flav-like_C_sf"/>
</dbReference>
<dbReference type="AlphaFoldDB" id="A0A840VQ21"/>
<comment type="similarity">
    <text evidence="3">Belongs to the FAD-dependent oxidoreductase 2 family. NadB subfamily.</text>
</comment>
<dbReference type="Gene3D" id="3.50.50.60">
    <property type="entry name" value="FAD/NAD(P)-binding domain"/>
    <property type="match status" value="1"/>
</dbReference>
<keyword evidence="5" id="KW-0285">Flavoprotein</keyword>
<name>A0A840VQ21_9PROT</name>
<reference evidence="11 12" key="1">
    <citation type="submission" date="2020-08" db="EMBL/GenBank/DDBJ databases">
        <title>Genomic Encyclopedia of Type Strains, Phase IV (KMG-IV): sequencing the most valuable type-strain genomes for metagenomic binning, comparative biology and taxonomic classification.</title>
        <authorList>
            <person name="Goeker M."/>
        </authorList>
    </citation>
    <scope>NUCLEOTIDE SEQUENCE [LARGE SCALE GENOMIC DNA]</scope>
    <source>
        <strain evidence="11 12">DSM 27026</strain>
    </source>
</reference>
<dbReference type="EMBL" id="JACHFJ010000013">
    <property type="protein sequence ID" value="MBB5374209.1"/>
    <property type="molecule type" value="Genomic_DNA"/>
</dbReference>
<evidence type="ECO:0000256" key="8">
    <source>
        <dbReference type="ARBA" id="ARBA00023002"/>
    </source>
</evidence>
<protein>
    <recommendedName>
        <fullName evidence="4">L-aspartate oxidase</fullName>
        <ecNumber evidence="4">1.4.3.16</ecNumber>
    </recommendedName>
</protein>